<sequence length="75" mass="8591">EIKRALQVVLVVKLLLVRNDIDLFAVFYYAVRNDEGFSLEKVVTICGPGEIEDNPTDINQKYRYWDYLPSAKAPG</sequence>
<evidence type="ECO:0000313" key="2">
    <source>
        <dbReference type="Proteomes" id="UP000789525"/>
    </source>
</evidence>
<name>A0ACA9QPZ1_9GLOM</name>
<gene>
    <name evidence="1" type="ORF">ACOLOM_LOCUS12844</name>
</gene>
<organism evidence="1 2">
    <name type="scientific">Acaulospora colombiana</name>
    <dbReference type="NCBI Taxonomy" id="27376"/>
    <lineage>
        <taxon>Eukaryota</taxon>
        <taxon>Fungi</taxon>
        <taxon>Fungi incertae sedis</taxon>
        <taxon>Mucoromycota</taxon>
        <taxon>Glomeromycotina</taxon>
        <taxon>Glomeromycetes</taxon>
        <taxon>Diversisporales</taxon>
        <taxon>Acaulosporaceae</taxon>
        <taxon>Acaulospora</taxon>
    </lineage>
</organism>
<accession>A0ACA9QPZ1</accession>
<evidence type="ECO:0000313" key="1">
    <source>
        <dbReference type="EMBL" id="CAG8753912.1"/>
    </source>
</evidence>
<dbReference type="EMBL" id="CAJVPT010054749">
    <property type="protein sequence ID" value="CAG8753912.1"/>
    <property type="molecule type" value="Genomic_DNA"/>
</dbReference>
<dbReference type="Proteomes" id="UP000789525">
    <property type="component" value="Unassembled WGS sequence"/>
</dbReference>
<feature type="non-terminal residue" evidence="1">
    <location>
        <position position="1"/>
    </location>
</feature>
<proteinExistence type="predicted"/>
<reference evidence="1" key="1">
    <citation type="submission" date="2021-06" db="EMBL/GenBank/DDBJ databases">
        <authorList>
            <person name="Kallberg Y."/>
            <person name="Tangrot J."/>
            <person name="Rosling A."/>
        </authorList>
    </citation>
    <scope>NUCLEOTIDE SEQUENCE</scope>
    <source>
        <strain evidence="1">CL356</strain>
    </source>
</reference>
<comment type="caution">
    <text evidence="1">The sequence shown here is derived from an EMBL/GenBank/DDBJ whole genome shotgun (WGS) entry which is preliminary data.</text>
</comment>
<protein>
    <submittedName>
        <fullName evidence="1">4037_t:CDS:1</fullName>
    </submittedName>
</protein>
<keyword evidence="2" id="KW-1185">Reference proteome</keyword>